<dbReference type="PANTHER" id="PTHR42973:SF39">
    <property type="entry name" value="FAD-BINDING PCMH-TYPE DOMAIN-CONTAINING PROTEIN"/>
    <property type="match status" value="1"/>
</dbReference>
<dbReference type="Pfam" id="PF08031">
    <property type="entry name" value="BBE"/>
    <property type="match status" value="1"/>
</dbReference>
<gene>
    <name evidence="7" type="ORF">GCM10011608_18950</name>
</gene>
<proteinExistence type="inferred from homology"/>
<dbReference type="Proteomes" id="UP000608890">
    <property type="component" value="Unassembled WGS sequence"/>
</dbReference>
<reference evidence="7" key="1">
    <citation type="journal article" date="2014" name="Int. J. Syst. Evol. Microbiol.">
        <title>Complete genome sequence of Corynebacterium casei LMG S-19264T (=DSM 44701T), isolated from a smear-ripened cheese.</title>
        <authorList>
            <consortium name="US DOE Joint Genome Institute (JGI-PGF)"/>
            <person name="Walter F."/>
            <person name="Albersmeier A."/>
            <person name="Kalinowski J."/>
            <person name="Ruckert C."/>
        </authorList>
    </citation>
    <scope>NUCLEOTIDE SEQUENCE</scope>
    <source>
        <strain evidence="7">CGMCC 4.7312</strain>
    </source>
</reference>
<dbReference type="InterPro" id="IPR036318">
    <property type="entry name" value="FAD-bd_PCMH-like_sf"/>
</dbReference>
<name>A0A917TRG1_9ACTN</name>
<keyword evidence="4" id="KW-0274">FAD</keyword>
<dbReference type="Gene3D" id="3.40.462.20">
    <property type="match status" value="1"/>
</dbReference>
<dbReference type="SUPFAM" id="SSF56176">
    <property type="entry name" value="FAD-binding/transporter-associated domain-like"/>
    <property type="match status" value="1"/>
</dbReference>
<dbReference type="Pfam" id="PF01565">
    <property type="entry name" value="FAD_binding_4"/>
    <property type="match status" value="1"/>
</dbReference>
<dbReference type="RefSeq" id="WP_189042643.1">
    <property type="nucleotide sequence ID" value="NZ_BMNB01000007.1"/>
</dbReference>
<evidence type="ECO:0000256" key="5">
    <source>
        <dbReference type="ARBA" id="ARBA00023002"/>
    </source>
</evidence>
<dbReference type="InterPro" id="IPR006094">
    <property type="entry name" value="Oxid_FAD_bind_N"/>
</dbReference>
<evidence type="ECO:0000313" key="8">
    <source>
        <dbReference type="Proteomes" id="UP000608890"/>
    </source>
</evidence>
<keyword evidence="3" id="KW-0285">Flavoprotein</keyword>
<evidence type="ECO:0000256" key="2">
    <source>
        <dbReference type="ARBA" id="ARBA00005466"/>
    </source>
</evidence>
<evidence type="ECO:0000256" key="1">
    <source>
        <dbReference type="ARBA" id="ARBA00001974"/>
    </source>
</evidence>
<reference evidence="7" key="2">
    <citation type="submission" date="2020-09" db="EMBL/GenBank/DDBJ databases">
        <authorList>
            <person name="Sun Q."/>
            <person name="Zhou Y."/>
        </authorList>
    </citation>
    <scope>NUCLEOTIDE SEQUENCE</scope>
    <source>
        <strain evidence="7">CGMCC 4.7312</strain>
    </source>
</reference>
<dbReference type="PROSITE" id="PS00862">
    <property type="entry name" value="OX2_COVAL_FAD"/>
    <property type="match status" value="1"/>
</dbReference>
<dbReference type="GO" id="GO:0071949">
    <property type="term" value="F:FAD binding"/>
    <property type="evidence" value="ECO:0007669"/>
    <property type="project" value="InterPro"/>
</dbReference>
<dbReference type="PANTHER" id="PTHR42973">
    <property type="entry name" value="BINDING OXIDOREDUCTASE, PUTATIVE (AFU_ORTHOLOGUE AFUA_1G17690)-RELATED"/>
    <property type="match status" value="1"/>
</dbReference>
<dbReference type="InterPro" id="IPR016167">
    <property type="entry name" value="FAD-bd_PCMH_sub1"/>
</dbReference>
<dbReference type="PROSITE" id="PS51387">
    <property type="entry name" value="FAD_PCMH"/>
    <property type="match status" value="1"/>
</dbReference>
<evidence type="ECO:0000313" key="7">
    <source>
        <dbReference type="EMBL" id="GGM34707.1"/>
    </source>
</evidence>
<sequence length="457" mass="48581">MDVSTQLKTRGPVFTPGHAGYASELAGYNRLITHRPTLVVGARHATDVVAAVRYATEIGQSVGVQATGHGPSVPADGVLISTRRMRHIEVHPGDRTVTVGAGVVSRDILAALVPHGLVPLGGSSPDVGVVGYHLGGGIPLLGRRFGYAADRVRSLEVVTADGQQRTVTVESEPELFWAMLGCRGNFGVVTALTTEVIPLATLVGGGLWFTGDAIAPALRTYVEWSATVPEEMSSSVLLMRMPDLNGVPEPLRGRRIAHVRIAYLGDPGTANRLLHPLRAAAPAVMDTVDELPASQLASIHGEPPGPVTFEARNTLLGRLDAVAVDRLLDHAGVAGDDDYLVELRHLGGAFGPSASSRAVIGRRDGEFILYTGSRLHPLTGDEAASAQDHLHRAMLPWSTGGITPAFLSGPRVTTSQLRTGYGDGDYRRLTEIKATWDPDNLFRINHNVPPYTPRGRG</sequence>
<dbReference type="InterPro" id="IPR006093">
    <property type="entry name" value="Oxy_OxRdtase_FAD_BS"/>
</dbReference>
<evidence type="ECO:0000256" key="4">
    <source>
        <dbReference type="ARBA" id="ARBA00022827"/>
    </source>
</evidence>
<accession>A0A917TRG1</accession>
<dbReference type="AlphaFoldDB" id="A0A917TRG1"/>
<evidence type="ECO:0000256" key="3">
    <source>
        <dbReference type="ARBA" id="ARBA00022630"/>
    </source>
</evidence>
<dbReference type="Gene3D" id="3.30.43.10">
    <property type="entry name" value="Uridine Diphospho-n-acetylenolpyruvylglucosamine Reductase, domain 2"/>
    <property type="match status" value="1"/>
</dbReference>
<feature type="domain" description="FAD-binding PCMH-type" evidence="6">
    <location>
        <begin position="32"/>
        <end position="199"/>
    </location>
</feature>
<dbReference type="Gene3D" id="3.30.465.10">
    <property type="match status" value="1"/>
</dbReference>
<evidence type="ECO:0000259" key="6">
    <source>
        <dbReference type="PROSITE" id="PS51387"/>
    </source>
</evidence>
<comment type="cofactor">
    <cofactor evidence="1">
        <name>FAD</name>
        <dbReference type="ChEBI" id="CHEBI:57692"/>
    </cofactor>
</comment>
<dbReference type="InterPro" id="IPR016166">
    <property type="entry name" value="FAD-bd_PCMH"/>
</dbReference>
<organism evidence="7 8">
    <name type="scientific">Micromonospora sonchi</name>
    <dbReference type="NCBI Taxonomy" id="1763543"/>
    <lineage>
        <taxon>Bacteria</taxon>
        <taxon>Bacillati</taxon>
        <taxon>Actinomycetota</taxon>
        <taxon>Actinomycetes</taxon>
        <taxon>Micromonosporales</taxon>
        <taxon>Micromonosporaceae</taxon>
        <taxon>Micromonospora</taxon>
    </lineage>
</organism>
<dbReference type="InterPro" id="IPR050416">
    <property type="entry name" value="FAD-linked_Oxidoreductase"/>
</dbReference>
<dbReference type="InterPro" id="IPR016169">
    <property type="entry name" value="FAD-bd_PCMH_sub2"/>
</dbReference>
<dbReference type="InterPro" id="IPR012951">
    <property type="entry name" value="BBE"/>
</dbReference>
<dbReference type="GO" id="GO:0016491">
    <property type="term" value="F:oxidoreductase activity"/>
    <property type="evidence" value="ECO:0007669"/>
    <property type="project" value="UniProtKB-KW"/>
</dbReference>
<comment type="caution">
    <text evidence="7">The sequence shown here is derived from an EMBL/GenBank/DDBJ whole genome shotgun (WGS) entry which is preliminary data.</text>
</comment>
<comment type="similarity">
    <text evidence="2">Belongs to the oxygen-dependent FAD-linked oxidoreductase family.</text>
</comment>
<keyword evidence="5" id="KW-0560">Oxidoreductase</keyword>
<keyword evidence="8" id="KW-1185">Reference proteome</keyword>
<dbReference type="EMBL" id="BMNB01000007">
    <property type="protein sequence ID" value="GGM34707.1"/>
    <property type="molecule type" value="Genomic_DNA"/>
</dbReference>
<protein>
    <submittedName>
        <fullName evidence="7">Oxidoreductase</fullName>
    </submittedName>
</protein>